<sequence>MKRKYKQVLALCAATVLLGSMAGCTQPASPVSTEETTSGAQVVRVGFVYPKSGVYSSYGEYTEEITQYAINQVNEKGFQIDGKDAEIVLVTADSASDPKQAKKAATKLIQEKGVDIMITSKTADTTVPVSKVCEKNHVVCLSVDTPDEAWAVDSHQYSFHAGFDTQTELMTFLSAWEQTDNTNMRVGIMHQNDSEGAAIDTALPDFAEEYGYVAYDPGSYQAGQQDFSNIIENLKNQQVTILAGVMSNSDFQTFYQQLENNGYIGAIKVITIGKAALFKKDIEDLNLNGICTEIWWNGDFPTESSINGMKSSALAEEFTRLTGEEEVPSTAGYDYANIEILYNVLKEAQSLNTDKLIAAASELNVETVIGTVDYNEQHYSVQGLAYGQWVYDTINKDWNLNVISADFVEGLEADAGLDVLESFD</sequence>
<dbReference type="PANTHER" id="PTHR30483:SF6">
    <property type="entry name" value="PERIPLASMIC BINDING PROTEIN OF ABC TRANSPORTER FOR NATURAL AMINO ACIDS"/>
    <property type="match status" value="1"/>
</dbReference>
<evidence type="ECO:0000259" key="4">
    <source>
        <dbReference type="Pfam" id="PF13458"/>
    </source>
</evidence>
<dbReference type="InterPro" id="IPR051010">
    <property type="entry name" value="BCAA_transport"/>
</dbReference>
<keyword evidence="6" id="KW-1185">Reference proteome</keyword>
<reference evidence="5 6" key="1">
    <citation type="submission" date="2016-10" db="EMBL/GenBank/DDBJ databases">
        <authorList>
            <person name="de Groot N.N."/>
        </authorList>
    </citation>
    <scope>NUCLEOTIDE SEQUENCE [LARGE SCALE GENOMIC DNA]</scope>
    <source>
        <strain evidence="5 6">DSM 3217</strain>
    </source>
</reference>
<protein>
    <submittedName>
        <fullName evidence="5">Branched-chain amino acid transport system substrate-binding protein</fullName>
    </submittedName>
</protein>
<evidence type="ECO:0000313" key="6">
    <source>
        <dbReference type="Proteomes" id="UP000199228"/>
    </source>
</evidence>
<comment type="similarity">
    <text evidence="1">Belongs to the leucine-binding protein family.</text>
</comment>
<dbReference type="InterPro" id="IPR028081">
    <property type="entry name" value="Leu-bd"/>
</dbReference>
<dbReference type="AlphaFoldDB" id="A0A1G6ADW5"/>
<dbReference type="PANTHER" id="PTHR30483">
    <property type="entry name" value="LEUCINE-SPECIFIC-BINDING PROTEIN"/>
    <property type="match status" value="1"/>
</dbReference>
<dbReference type="Proteomes" id="UP000199228">
    <property type="component" value="Unassembled WGS sequence"/>
</dbReference>
<name>A0A1G6ADW5_EUBOX</name>
<dbReference type="EMBL" id="FMXR01000005">
    <property type="protein sequence ID" value="SDB06599.1"/>
    <property type="molecule type" value="Genomic_DNA"/>
</dbReference>
<dbReference type="Pfam" id="PF13458">
    <property type="entry name" value="Peripla_BP_6"/>
    <property type="match status" value="1"/>
</dbReference>
<dbReference type="InterPro" id="IPR028082">
    <property type="entry name" value="Peripla_BP_I"/>
</dbReference>
<accession>A0A1G6ADW5</accession>
<feature type="domain" description="Leucine-binding protein" evidence="4">
    <location>
        <begin position="43"/>
        <end position="388"/>
    </location>
</feature>
<proteinExistence type="inferred from homology"/>
<organism evidence="5 6">
    <name type="scientific">Eubacterium oxidoreducens</name>
    <dbReference type="NCBI Taxonomy" id="1732"/>
    <lineage>
        <taxon>Bacteria</taxon>
        <taxon>Bacillati</taxon>
        <taxon>Bacillota</taxon>
        <taxon>Clostridia</taxon>
        <taxon>Eubacteriales</taxon>
        <taxon>Eubacteriaceae</taxon>
        <taxon>Eubacterium</taxon>
    </lineage>
</organism>
<dbReference type="STRING" id="1732.SAMN02910417_00467"/>
<keyword evidence="2 3" id="KW-0732">Signal</keyword>
<dbReference type="OrthoDB" id="6753945at2"/>
<dbReference type="RefSeq" id="WP_090171789.1">
    <property type="nucleotide sequence ID" value="NZ_FMXR01000005.1"/>
</dbReference>
<evidence type="ECO:0000313" key="5">
    <source>
        <dbReference type="EMBL" id="SDB06599.1"/>
    </source>
</evidence>
<gene>
    <name evidence="5" type="ORF">SAMN02910417_00467</name>
</gene>
<feature type="chain" id="PRO_5039031989" evidence="3">
    <location>
        <begin position="23"/>
        <end position="424"/>
    </location>
</feature>
<feature type="signal peptide" evidence="3">
    <location>
        <begin position="1"/>
        <end position="22"/>
    </location>
</feature>
<dbReference type="PROSITE" id="PS51257">
    <property type="entry name" value="PROKAR_LIPOPROTEIN"/>
    <property type="match status" value="1"/>
</dbReference>
<evidence type="ECO:0000256" key="3">
    <source>
        <dbReference type="SAM" id="SignalP"/>
    </source>
</evidence>
<dbReference type="SUPFAM" id="SSF53822">
    <property type="entry name" value="Periplasmic binding protein-like I"/>
    <property type="match status" value="1"/>
</dbReference>
<evidence type="ECO:0000256" key="2">
    <source>
        <dbReference type="ARBA" id="ARBA00022729"/>
    </source>
</evidence>
<evidence type="ECO:0000256" key="1">
    <source>
        <dbReference type="ARBA" id="ARBA00010062"/>
    </source>
</evidence>
<dbReference type="Gene3D" id="3.40.50.2300">
    <property type="match status" value="2"/>
</dbReference>